<dbReference type="Proteomes" id="UP000198688">
    <property type="component" value="Chromosome I"/>
</dbReference>
<sequence>MSENVGKNGSSLGPPEEEIFFPLSEERDPWCDCYSDVDDWESSKWDDGEEF</sequence>
<proteinExistence type="predicted"/>
<feature type="compositionally biased region" description="Polar residues" evidence="1">
    <location>
        <begin position="1"/>
        <end position="11"/>
    </location>
</feature>
<organism evidence="2 3">
    <name type="scientific">Actinoplanes derwentensis</name>
    <dbReference type="NCBI Taxonomy" id="113562"/>
    <lineage>
        <taxon>Bacteria</taxon>
        <taxon>Bacillati</taxon>
        <taxon>Actinomycetota</taxon>
        <taxon>Actinomycetes</taxon>
        <taxon>Micromonosporales</taxon>
        <taxon>Micromonosporaceae</taxon>
        <taxon>Actinoplanes</taxon>
    </lineage>
</organism>
<dbReference type="STRING" id="113562.SAMN04489716_1614"/>
<gene>
    <name evidence="2" type="ORF">SAMN04489716_1614</name>
</gene>
<accession>A0A1H1V1N3</accession>
<keyword evidence="3" id="KW-1185">Reference proteome</keyword>
<feature type="region of interest" description="Disordered" evidence="1">
    <location>
        <begin position="1"/>
        <end position="24"/>
    </location>
</feature>
<evidence type="ECO:0000313" key="3">
    <source>
        <dbReference type="Proteomes" id="UP000198688"/>
    </source>
</evidence>
<dbReference type="AlphaFoldDB" id="A0A1H1V1N3"/>
<reference evidence="2 3" key="1">
    <citation type="submission" date="2016-10" db="EMBL/GenBank/DDBJ databases">
        <authorList>
            <person name="de Groot N.N."/>
        </authorList>
    </citation>
    <scope>NUCLEOTIDE SEQUENCE [LARGE SCALE GENOMIC DNA]</scope>
    <source>
        <strain evidence="2 3">DSM 43941</strain>
    </source>
</reference>
<dbReference type="RefSeq" id="WP_157751385.1">
    <property type="nucleotide sequence ID" value="NZ_BOMJ01000093.1"/>
</dbReference>
<evidence type="ECO:0000256" key="1">
    <source>
        <dbReference type="SAM" id="MobiDB-lite"/>
    </source>
</evidence>
<name>A0A1H1V1N3_9ACTN</name>
<dbReference type="EMBL" id="LT629758">
    <property type="protein sequence ID" value="SDS78697.1"/>
    <property type="molecule type" value="Genomic_DNA"/>
</dbReference>
<evidence type="ECO:0000313" key="2">
    <source>
        <dbReference type="EMBL" id="SDS78697.1"/>
    </source>
</evidence>
<protein>
    <submittedName>
        <fullName evidence="2">Uncharacterized protein</fullName>
    </submittedName>
</protein>